<name>A0ABW6A4K2_9BACT</name>
<reference evidence="2" key="1">
    <citation type="journal article" date="2019" name="Int. J. Syst. Evol. Microbiol.">
        <title>The Global Catalogue of Microorganisms (GCM) 10K type strain sequencing project: providing services to taxonomists for standard genome sequencing and annotation.</title>
        <authorList>
            <consortium name="The Broad Institute Genomics Platform"/>
            <consortium name="The Broad Institute Genome Sequencing Center for Infectious Disease"/>
            <person name="Wu L."/>
            <person name="Ma J."/>
        </authorList>
    </citation>
    <scope>NUCLEOTIDE SEQUENCE [LARGE SCALE GENOMIC DNA]</scope>
    <source>
        <strain evidence="2">KCTC 23299</strain>
    </source>
</reference>
<protein>
    <recommendedName>
        <fullName evidence="3">Serine O-acetyltransferase</fullName>
    </recommendedName>
</protein>
<dbReference type="PANTHER" id="PTHR42811">
    <property type="entry name" value="SERINE ACETYLTRANSFERASE"/>
    <property type="match status" value="1"/>
</dbReference>
<accession>A0ABW6A4K2</accession>
<proteinExistence type="predicted"/>
<gene>
    <name evidence="1" type="ORF">ACFS6H_06805</name>
</gene>
<organism evidence="1 2">
    <name type="scientific">Terrimonas rubra</name>
    <dbReference type="NCBI Taxonomy" id="1035890"/>
    <lineage>
        <taxon>Bacteria</taxon>
        <taxon>Pseudomonadati</taxon>
        <taxon>Bacteroidota</taxon>
        <taxon>Chitinophagia</taxon>
        <taxon>Chitinophagales</taxon>
        <taxon>Chitinophagaceae</taxon>
        <taxon>Terrimonas</taxon>
    </lineage>
</organism>
<evidence type="ECO:0000313" key="1">
    <source>
        <dbReference type="EMBL" id="MFD2919405.1"/>
    </source>
</evidence>
<sequence>MPDPDHINDNTLTPFVYTALERIRTCFEGINNKYYNDGEDVYFNHLHSDHYCSFVYLLSNECYKNANIPVATKLFLLNKYLHGLDLYFSVTLPEIFMLVHPVGAVIGNASYGNKIVIYQNCTIGSVYKDGKYIYPTFGENVVLYSRVSVLGECSIGSNVIFGANTFALKATIPDSCIVTGFSPALSISTKDKIQVQFFV</sequence>
<dbReference type="InterPro" id="IPR011004">
    <property type="entry name" value="Trimer_LpxA-like_sf"/>
</dbReference>
<evidence type="ECO:0008006" key="3">
    <source>
        <dbReference type="Google" id="ProtNLM"/>
    </source>
</evidence>
<dbReference type="EMBL" id="JBHUOZ010000001">
    <property type="protein sequence ID" value="MFD2919405.1"/>
    <property type="molecule type" value="Genomic_DNA"/>
</dbReference>
<evidence type="ECO:0000313" key="2">
    <source>
        <dbReference type="Proteomes" id="UP001597511"/>
    </source>
</evidence>
<comment type="caution">
    <text evidence="1">The sequence shown here is derived from an EMBL/GenBank/DDBJ whole genome shotgun (WGS) entry which is preliminary data.</text>
</comment>
<dbReference type="RefSeq" id="WP_386096561.1">
    <property type="nucleotide sequence ID" value="NZ_JBHUOZ010000001.1"/>
</dbReference>
<keyword evidence="2" id="KW-1185">Reference proteome</keyword>
<dbReference type="Gene3D" id="2.160.10.10">
    <property type="entry name" value="Hexapeptide repeat proteins"/>
    <property type="match status" value="1"/>
</dbReference>
<dbReference type="SUPFAM" id="SSF51161">
    <property type="entry name" value="Trimeric LpxA-like enzymes"/>
    <property type="match status" value="1"/>
</dbReference>
<dbReference type="Proteomes" id="UP001597511">
    <property type="component" value="Unassembled WGS sequence"/>
</dbReference>